<dbReference type="InParanoid" id="A0A1E7FTQ3"/>
<dbReference type="SMART" id="SM00829">
    <property type="entry name" value="PKS_ER"/>
    <property type="match status" value="1"/>
</dbReference>
<dbReference type="Gene3D" id="3.40.50.720">
    <property type="entry name" value="NAD(P)-binding Rossmann-like Domain"/>
    <property type="match status" value="1"/>
</dbReference>
<dbReference type="PANTHER" id="PTHR44013:SF1">
    <property type="entry name" value="ZINC-TYPE ALCOHOL DEHYDROGENASE-LIKE PROTEIN C16A3.02C"/>
    <property type="match status" value="1"/>
</dbReference>
<accession>A0A1E7FTQ3</accession>
<dbReference type="EMBL" id="KV784354">
    <property type="protein sequence ID" value="OEU21551.1"/>
    <property type="molecule type" value="Genomic_DNA"/>
</dbReference>
<sequence length="338" mass="35543">MSTPTTMKGWFAYEATADPTAAVSGMKWVDMPVPACGPKQMLVKTTYAAINPIDWKMLMPVYQEMFPCTFPYVPGFDASGVVIAVGAEVTKFSLGDEICVDLGVKETCGPGHDVPAGGAFAEYFVTQEELTSKKPPSISFEHAAALPLAGMTSLQALVDQGSLQPGQKVLVLGGSSATGTYAIQLAKNCLGASETWTTASSNLTPAGSTKIDFCKALGAEVIDYKRANWWEVLAGKDFDLIYDCVGTPTDVAEASKVLKKGGIFVTIANFAAVASGDFTVKPLLVSSVAADCDKLLAWAVQGKITIPVDSVIGVEAVKDGLLKSIKMSDVSGKVVVKF</sequence>
<evidence type="ECO:0000259" key="1">
    <source>
        <dbReference type="SMART" id="SM00829"/>
    </source>
</evidence>
<protein>
    <submittedName>
        <fullName evidence="2">GroES-like protein</fullName>
    </submittedName>
</protein>
<dbReference type="PANTHER" id="PTHR44013">
    <property type="entry name" value="ZINC-TYPE ALCOHOL DEHYDROGENASE-LIKE PROTEIN C16A3.02C"/>
    <property type="match status" value="1"/>
</dbReference>
<dbReference type="AlphaFoldDB" id="A0A1E7FTQ3"/>
<proteinExistence type="predicted"/>
<dbReference type="InterPro" id="IPR020843">
    <property type="entry name" value="ER"/>
</dbReference>
<organism evidence="2 3">
    <name type="scientific">Fragilariopsis cylindrus CCMP1102</name>
    <dbReference type="NCBI Taxonomy" id="635003"/>
    <lineage>
        <taxon>Eukaryota</taxon>
        <taxon>Sar</taxon>
        <taxon>Stramenopiles</taxon>
        <taxon>Ochrophyta</taxon>
        <taxon>Bacillariophyta</taxon>
        <taxon>Bacillariophyceae</taxon>
        <taxon>Bacillariophycidae</taxon>
        <taxon>Bacillariales</taxon>
        <taxon>Bacillariaceae</taxon>
        <taxon>Fragilariopsis</taxon>
    </lineage>
</organism>
<evidence type="ECO:0000313" key="2">
    <source>
        <dbReference type="EMBL" id="OEU21551.1"/>
    </source>
</evidence>
<dbReference type="Gene3D" id="3.90.180.10">
    <property type="entry name" value="Medium-chain alcohol dehydrogenases, catalytic domain"/>
    <property type="match status" value="1"/>
</dbReference>
<dbReference type="KEGG" id="fcy:FRACYDRAFT_274473"/>
<dbReference type="OrthoDB" id="42866at2759"/>
<dbReference type="CDD" id="cd05289">
    <property type="entry name" value="MDR_like_2"/>
    <property type="match status" value="1"/>
</dbReference>
<dbReference type="SUPFAM" id="SSF50129">
    <property type="entry name" value="GroES-like"/>
    <property type="match status" value="1"/>
</dbReference>
<evidence type="ECO:0000313" key="3">
    <source>
        <dbReference type="Proteomes" id="UP000095751"/>
    </source>
</evidence>
<dbReference type="InterPro" id="IPR013154">
    <property type="entry name" value="ADH-like_N"/>
</dbReference>
<gene>
    <name evidence="2" type="ORF">FRACYDRAFT_274473</name>
</gene>
<dbReference type="Pfam" id="PF08240">
    <property type="entry name" value="ADH_N"/>
    <property type="match status" value="1"/>
</dbReference>
<dbReference type="GO" id="GO:0016491">
    <property type="term" value="F:oxidoreductase activity"/>
    <property type="evidence" value="ECO:0007669"/>
    <property type="project" value="InterPro"/>
</dbReference>
<dbReference type="SUPFAM" id="SSF51735">
    <property type="entry name" value="NAD(P)-binding Rossmann-fold domains"/>
    <property type="match status" value="1"/>
</dbReference>
<dbReference type="InterPro" id="IPR036291">
    <property type="entry name" value="NAD(P)-bd_dom_sf"/>
</dbReference>
<name>A0A1E7FTQ3_9STRA</name>
<dbReference type="InterPro" id="IPR011032">
    <property type="entry name" value="GroES-like_sf"/>
</dbReference>
<keyword evidence="3" id="KW-1185">Reference proteome</keyword>
<dbReference type="InterPro" id="IPR052733">
    <property type="entry name" value="Chloroplast_QOR"/>
</dbReference>
<feature type="domain" description="Enoyl reductase (ER)" evidence="1">
    <location>
        <begin position="21"/>
        <end position="336"/>
    </location>
</feature>
<dbReference type="Proteomes" id="UP000095751">
    <property type="component" value="Unassembled WGS sequence"/>
</dbReference>
<reference evidence="2 3" key="1">
    <citation type="submission" date="2016-09" db="EMBL/GenBank/DDBJ databases">
        <title>Extensive genetic diversity and differential bi-allelic expression allows diatom success in the polar Southern Ocean.</title>
        <authorList>
            <consortium name="DOE Joint Genome Institute"/>
            <person name="Mock T."/>
            <person name="Otillar R.P."/>
            <person name="Strauss J."/>
            <person name="Dupont C."/>
            <person name="Frickenhaus S."/>
            <person name="Maumus F."/>
            <person name="Mcmullan M."/>
            <person name="Sanges R."/>
            <person name="Schmutz J."/>
            <person name="Toseland A."/>
            <person name="Valas R."/>
            <person name="Veluchamy A."/>
            <person name="Ward B.J."/>
            <person name="Allen A."/>
            <person name="Barry K."/>
            <person name="Falciatore A."/>
            <person name="Ferrante M."/>
            <person name="Fortunato A.E."/>
            <person name="Gloeckner G."/>
            <person name="Gruber A."/>
            <person name="Hipkin R."/>
            <person name="Janech M."/>
            <person name="Kroth P."/>
            <person name="Leese F."/>
            <person name="Lindquist E."/>
            <person name="Lyon B.R."/>
            <person name="Martin J."/>
            <person name="Mayer C."/>
            <person name="Parker M."/>
            <person name="Quesneville H."/>
            <person name="Raymond J."/>
            <person name="Uhlig C."/>
            <person name="Valentin K.U."/>
            <person name="Worden A.Z."/>
            <person name="Armbrust E.V."/>
            <person name="Bowler C."/>
            <person name="Green B."/>
            <person name="Moulton V."/>
            <person name="Van Oosterhout C."/>
            <person name="Grigoriev I."/>
        </authorList>
    </citation>
    <scope>NUCLEOTIDE SEQUENCE [LARGE SCALE GENOMIC DNA]</scope>
    <source>
        <strain evidence="2 3">CCMP1102</strain>
    </source>
</reference>
<dbReference type="Pfam" id="PF13602">
    <property type="entry name" value="ADH_zinc_N_2"/>
    <property type="match status" value="1"/>
</dbReference>